<sequence length="123" mass="14118">MSALHRLTRDMSSDMIQDMTWYEDAKNFLMFQLAPDANGIAANQDEVKAIAEYKFQTTKKGMQSLLDSVQWCKRFIPKFATLSSPLYGLLPKDAQYITTEEQHSAFKDIKKALTSSPFLHYLD</sequence>
<name>A0A915L6B5_ROMCU</name>
<dbReference type="SUPFAM" id="SSF56672">
    <property type="entry name" value="DNA/RNA polymerases"/>
    <property type="match status" value="1"/>
</dbReference>
<dbReference type="Proteomes" id="UP000887565">
    <property type="component" value="Unplaced"/>
</dbReference>
<dbReference type="PANTHER" id="PTHR33064:SF37">
    <property type="entry name" value="RIBONUCLEASE H"/>
    <property type="match status" value="1"/>
</dbReference>
<reference evidence="2" key="1">
    <citation type="submission" date="2022-11" db="UniProtKB">
        <authorList>
            <consortium name="WormBaseParasite"/>
        </authorList>
    </citation>
    <scope>IDENTIFICATION</scope>
</reference>
<evidence type="ECO:0000313" key="1">
    <source>
        <dbReference type="Proteomes" id="UP000887565"/>
    </source>
</evidence>
<dbReference type="WBParaSite" id="nRc.2.0.1.t46312-RA">
    <property type="protein sequence ID" value="nRc.2.0.1.t46312-RA"/>
    <property type="gene ID" value="nRc.2.0.1.g46312"/>
</dbReference>
<accession>A0A915L6B5</accession>
<dbReference type="Gene3D" id="3.30.70.270">
    <property type="match status" value="1"/>
</dbReference>
<dbReference type="AlphaFoldDB" id="A0A915L6B5"/>
<proteinExistence type="predicted"/>
<keyword evidence="1" id="KW-1185">Reference proteome</keyword>
<dbReference type="InterPro" id="IPR051320">
    <property type="entry name" value="Viral_Replic_Matur_Polypro"/>
</dbReference>
<dbReference type="InterPro" id="IPR043128">
    <property type="entry name" value="Rev_trsase/Diguanyl_cyclase"/>
</dbReference>
<protein>
    <submittedName>
        <fullName evidence="2">Uncharacterized protein</fullName>
    </submittedName>
</protein>
<organism evidence="1 2">
    <name type="scientific">Romanomermis culicivorax</name>
    <name type="common">Nematode worm</name>
    <dbReference type="NCBI Taxonomy" id="13658"/>
    <lineage>
        <taxon>Eukaryota</taxon>
        <taxon>Metazoa</taxon>
        <taxon>Ecdysozoa</taxon>
        <taxon>Nematoda</taxon>
        <taxon>Enoplea</taxon>
        <taxon>Dorylaimia</taxon>
        <taxon>Mermithida</taxon>
        <taxon>Mermithoidea</taxon>
        <taxon>Mermithidae</taxon>
        <taxon>Romanomermis</taxon>
    </lineage>
</organism>
<dbReference type="InterPro" id="IPR043502">
    <property type="entry name" value="DNA/RNA_pol_sf"/>
</dbReference>
<dbReference type="PANTHER" id="PTHR33064">
    <property type="entry name" value="POL PROTEIN"/>
    <property type="match status" value="1"/>
</dbReference>
<evidence type="ECO:0000313" key="2">
    <source>
        <dbReference type="WBParaSite" id="nRc.2.0.1.t46312-RA"/>
    </source>
</evidence>